<dbReference type="AlphaFoldDB" id="A0A9D1SR95"/>
<protein>
    <submittedName>
        <fullName evidence="2">Uncharacterized protein</fullName>
    </submittedName>
</protein>
<organism evidence="2 3">
    <name type="scientific">Candidatus Limenecus avicola</name>
    <dbReference type="NCBI Taxonomy" id="2840847"/>
    <lineage>
        <taxon>Bacteria</taxon>
        <taxon>Bacillati</taxon>
        <taxon>Bacillota</taxon>
        <taxon>Clostridia</taxon>
        <taxon>Eubacteriales</taxon>
        <taxon>Clostridiaceae</taxon>
        <taxon>Clostridiaceae incertae sedis</taxon>
        <taxon>Candidatus Limenecus</taxon>
    </lineage>
</organism>
<reference evidence="2" key="2">
    <citation type="journal article" date="2021" name="PeerJ">
        <title>Extensive microbial diversity within the chicken gut microbiome revealed by metagenomics and culture.</title>
        <authorList>
            <person name="Gilroy R."/>
            <person name="Ravi A."/>
            <person name="Getino M."/>
            <person name="Pursley I."/>
            <person name="Horton D.L."/>
            <person name="Alikhan N.F."/>
            <person name="Baker D."/>
            <person name="Gharbi K."/>
            <person name="Hall N."/>
            <person name="Watson M."/>
            <person name="Adriaenssens E.M."/>
            <person name="Foster-Nyarko E."/>
            <person name="Jarju S."/>
            <person name="Secka A."/>
            <person name="Antonio M."/>
            <person name="Oren A."/>
            <person name="Chaudhuri R.R."/>
            <person name="La Ragione R."/>
            <person name="Hildebrand F."/>
            <person name="Pallen M.J."/>
        </authorList>
    </citation>
    <scope>NUCLEOTIDE SEQUENCE</scope>
    <source>
        <strain evidence="2">CHK154-7741</strain>
    </source>
</reference>
<feature type="signal peptide" evidence="1">
    <location>
        <begin position="1"/>
        <end position="22"/>
    </location>
</feature>
<evidence type="ECO:0000256" key="1">
    <source>
        <dbReference type="SAM" id="SignalP"/>
    </source>
</evidence>
<name>A0A9D1SR95_9CLOT</name>
<dbReference type="EMBL" id="DVOD01000014">
    <property type="protein sequence ID" value="HIU91871.1"/>
    <property type="molecule type" value="Genomic_DNA"/>
</dbReference>
<dbReference type="Proteomes" id="UP000886748">
    <property type="component" value="Unassembled WGS sequence"/>
</dbReference>
<proteinExistence type="predicted"/>
<comment type="caution">
    <text evidence="2">The sequence shown here is derived from an EMBL/GenBank/DDBJ whole genome shotgun (WGS) entry which is preliminary data.</text>
</comment>
<accession>A0A9D1SR95</accession>
<feature type="chain" id="PRO_5038451973" evidence="1">
    <location>
        <begin position="23"/>
        <end position="239"/>
    </location>
</feature>
<evidence type="ECO:0000313" key="2">
    <source>
        <dbReference type="EMBL" id="HIU91871.1"/>
    </source>
</evidence>
<reference evidence="2" key="1">
    <citation type="submission" date="2020-10" db="EMBL/GenBank/DDBJ databases">
        <authorList>
            <person name="Gilroy R."/>
        </authorList>
    </citation>
    <scope>NUCLEOTIDE SEQUENCE</scope>
    <source>
        <strain evidence="2">CHK154-7741</strain>
    </source>
</reference>
<sequence length="239" mass="27658">MLKKIFILITLFFISNTGVLYASETDLQSIEAKIEKEQTIQSQINDIGSKLLNANKIDKRIVFVYDENAKESFLKIDPSVTSRQVVVYGSAYKFVQNDDELAGFLARGILTALKSYDGYFNGYLSALQIKAAPKKFEIVADKRAVDYMVNAGYDPIGLITFIQKSCPQKRFDKISNKNLASKRLAIIYEYIYTKYQYFLVNNKYFENEHYQNFLLNSQNNRRMLLEKIKTGSKEELKYE</sequence>
<keyword evidence="1" id="KW-0732">Signal</keyword>
<gene>
    <name evidence="2" type="ORF">IAD26_01910</name>
</gene>
<evidence type="ECO:0000313" key="3">
    <source>
        <dbReference type="Proteomes" id="UP000886748"/>
    </source>
</evidence>